<accession>A0A2G7HI75</accession>
<evidence type="ECO:0000313" key="3">
    <source>
        <dbReference type="Proteomes" id="UP000231322"/>
    </source>
</evidence>
<sequence length="53" mass="6077">MDHNNSIGCNVHECKYHAQNIDYCTLNKIQVTKHEHEANTVQCTDCGSFESKH</sequence>
<protein>
    <submittedName>
        <fullName evidence="2">DUF1540 domain-containing protein</fullName>
    </submittedName>
</protein>
<evidence type="ECO:0000259" key="1">
    <source>
        <dbReference type="Pfam" id="PF07561"/>
    </source>
</evidence>
<proteinExistence type="predicted"/>
<name>A0A2G7HI75_9CLOT</name>
<dbReference type="EMBL" id="PEIK01000004">
    <property type="protein sequence ID" value="PIH04803.1"/>
    <property type="molecule type" value="Genomic_DNA"/>
</dbReference>
<comment type="caution">
    <text evidence="2">The sequence shown here is derived from an EMBL/GenBank/DDBJ whole genome shotgun (WGS) entry which is preliminary data.</text>
</comment>
<dbReference type="Proteomes" id="UP000231322">
    <property type="component" value="Unassembled WGS sequence"/>
</dbReference>
<gene>
    <name evidence="2" type="ORF">CS538_06405</name>
</gene>
<dbReference type="AlphaFoldDB" id="A0A2G7HI75"/>
<keyword evidence="3" id="KW-1185">Reference proteome</keyword>
<dbReference type="RefSeq" id="WP_076040127.1">
    <property type="nucleotide sequence ID" value="NZ_PEIK01000004.1"/>
</dbReference>
<feature type="domain" description="DUF1540" evidence="1">
    <location>
        <begin position="7"/>
        <end position="49"/>
    </location>
</feature>
<dbReference type="Pfam" id="PF07561">
    <property type="entry name" value="DUF1540"/>
    <property type="match status" value="1"/>
</dbReference>
<organism evidence="2 3">
    <name type="scientific">Clostridium combesii</name>
    <dbReference type="NCBI Taxonomy" id="39481"/>
    <lineage>
        <taxon>Bacteria</taxon>
        <taxon>Bacillati</taxon>
        <taxon>Bacillota</taxon>
        <taxon>Clostridia</taxon>
        <taxon>Eubacteriales</taxon>
        <taxon>Clostridiaceae</taxon>
        <taxon>Clostridium</taxon>
    </lineage>
</organism>
<dbReference type="InterPro" id="IPR011437">
    <property type="entry name" value="DUF1540"/>
</dbReference>
<reference evidence="2 3" key="1">
    <citation type="submission" date="2017-10" db="EMBL/GenBank/DDBJ databases">
        <title>Reclassification of Eubacterium combesii and discrepancies in the nomenclature of botulinum neurotoxin producing clostridia. Request for an Opinion.</title>
        <authorList>
            <person name="Dobritsa A.P."/>
            <person name="Kutumbaka K.K."/>
            <person name="Samadpour M."/>
        </authorList>
    </citation>
    <scope>NUCLEOTIDE SEQUENCE [LARGE SCALE GENOMIC DNA]</scope>
    <source>
        <strain evidence="2 3">DSM 20696</strain>
    </source>
</reference>
<evidence type="ECO:0000313" key="2">
    <source>
        <dbReference type="EMBL" id="PIH04803.1"/>
    </source>
</evidence>